<name>A0A0K2UNA8_LEPSM</name>
<dbReference type="AlphaFoldDB" id="A0A0K2UNA8"/>
<evidence type="ECO:0000313" key="1">
    <source>
        <dbReference type="EMBL" id="CDW39226.1"/>
    </source>
</evidence>
<organism evidence="1">
    <name type="scientific">Lepeophtheirus salmonis</name>
    <name type="common">Salmon louse</name>
    <name type="synonym">Caligus salmonis</name>
    <dbReference type="NCBI Taxonomy" id="72036"/>
    <lineage>
        <taxon>Eukaryota</taxon>
        <taxon>Metazoa</taxon>
        <taxon>Ecdysozoa</taxon>
        <taxon>Arthropoda</taxon>
        <taxon>Crustacea</taxon>
        <taxon>Multicrustacea</taxon>
        <taxon>Hexanauplia</taxon>
        <taxon>Copepoda</taxon>
        <taxon>Siphonostomatoida</taxon>
        <taxon>Caligidae</taxon>
        <taxon>Lepeophtheirus</taxon>
    </lineage>
</organism>
<proteinExistence type="predicted"/>
<accession>A0A0K2UNA8</accession>
<reference evidence="1" key="1">
    <citation type="submission" date="2014-05" db="EMBL/GenBank/DDBJ databases">
        <authorList>
            <person name="Chronopoulou M."/>
        </authorList>
    </citation>
    <scope>NUCLEOTIDE SEQUENCE</scope>
    <source>
        <tissue evidence="1">Whole organism</tissue>
    </source>
</reference>
<dbReference type="EMBL" id="HACA01021865">
    <property type="protein sequence ID" value="CDW39226.1"/>
    <property type="molecule type" value="Transcribed_RNA"/>
</dbReference>
<sequence length="64" mass="6967">MAHSCNNRVVAIGEFGLVVTAAIKDVLSVLFNELRLINDPLRSNGGSALRCVVFRGTLKDRIIL</sequence>
<protein>
    <submittedName>
        <fullName evidence="1">Uncharacterized protein</fullName>
    </submittedName>
</protein>